<dbReference type="Pfam" id="PF25183">
    <property type="entry name" value="OMP_b-brl_4"/>
    <property type="match status" value="1"/>
</dbReference>
<organism evidence="9 10">
    <name type="scientific">Aurantiacibacter gilvus</name>
    <dbReference type="NCBI Taxonomy" id="3139141"/>
    <lineage>
        <taxon>Bacteria</taxon>
        <taxon>Pseudomonadati</taxon>
        <taxon>Pseudomonadota</taxon>
        <taxon>Alphaproteobacteria</taxon>
        <taxon>Sphingomonadales</taxon>
        <taxon>Erythrobacteraceae</taxon>
        <taxon>Aurantiacibacter</taxon>
    </lineage>
</organism>
<dbReference type="Gene3D" id="2.60.40.1120">
    <property type="entry name" value="Carboxypeptidase-like, regulatory domain"/>
    <property type="match status" value="1"/>
</dbReference>
<keyword evidence="2" id="KW-0813">Transport</keyword>
<keyword evidence="5" id="KW-0472">Membrane</keyword>
<gene>
    <name evidence="9" type="ORF">AAEO60_04690</name>
</gene>
<feature type="domain" description="TonB-dependent transporter Oar-like beta-barrel" evidence="8">
    <location>
        <begin position="246"/>
        <end position="1076"/>
    </location>
</feature>
<dbReference type="SUPFAM" id="SSF49464">
    <property type="entry name" value="Carboxypeptidase regulatory domain-like"/>
    <property type="match status" value="1"/>
</dbReference>
<evidence type="ECO:0000259" key="8">
    <source>
        <dbReference type="Pfam" id="PF25183"/>
    </source>
</evidence>
<evidence type="ECO:0000313" key="9">
    <source>
        <dbReference type="EMBL" id="MEL1249961.1"/>
    </source>
</evidence>
<dbReference type="PANTHER" id="PTHR30069">
    <property type="entry name" value="TONB-DEPENDENT OUTER MEMBRANE RECEPTOR"/>
    <property type="match status" value="1"/>
</dbReference>
<keyword evidence="6" id="KW-0998">Cell outer membrane</keyword>
<comment type="caution">
    <text evidence="9">The sequence shown here is derived from an EMBL/GenBank/DDBJ whole genome shotgun (WGS) entry which is preliminary data.</text>
</comment>
<sequence>MKIKYLVAASLVSVAAATALPQAAYAQQITSGIQGTVTDADGMPLDGATVTVTDTRTGATRSQVTGDNGDFRFGSLTSGGPYTVTVTATGYEGQTVEEQYLNISGNTAYTFALASGASANTIVVTAARAGAQQLAVGPGLALGIDTLEGFPSITRDIRDIIRIDPRVSLDRANEVDRISCLGGNDRSNTFTVDGIVQADVFGLNGTPFAARNSLPIPFDAIGETSVEFAPFDVEYSEFTGCLVNVVTKSGQNQFHGSAFYAFRNADLRGDSIDGTPNNVDDFEEKRWGATLSGPIIPDRLFFSAAYEETDLGSANDFGPFGSGFANEANFVTQAQFDRFAQIASSVYGQDVGGYPTTLPESSVRYFGRLDAIITEDHRLEATYQRLEETNVESDTGDANLTGYNSFEDEGTVSDYYSVRLYSQWSDEISTELRLSRADVSDVQGPVGFGEAQSDAPTIRLAVGVDNETNGLIPGGQNGILSTGPGIFRSANALETNTDQAKFQLNWTPNDHEFKIGVEVNDLEVYNLFAINATGTIFFRNLDDFENGVVASGGFSSVFGSADDLVGGGLGGATIAQTPSGDINETAATFNRRIFSLYAQDTWQANDNLSLTGGLRVQWYSGSAPRENPQFASRYGFSNSVAFSDLDPLWLPRFGFNYEFDNDGFFHNTRFTGGVGRFSGGDPVVYFSNAFSNNGFSYADGDTFSNLCAGLLDANGNFNVLSGGSFTGIPACALQAAQNRAAAGLADTQSTDPNFTLPSVWRGNLGIATQFGTQGGFFSDWSLNVDYIYSRFVDTLNFVDLAQTVNPFVGIGGYTVDGRPIFDAIDPTDPDAAGCSASLQGTGGTPPTWTNLSPECFNRIGRDDEIQLTNGPSYDSHVISLLLSKQFQGGLFTSGGSVNVNMGYAFTESNNNRNNGSSTATSSYDVTAAFDRQNPSVSTSNYETQHNFTLAVNVREQFIEDYDTQLGFIFVARSGRPYSLTFDGGSVFNDSSSGTDNALLYIPTGAGDPNLTDFSGMGFSATQIAALQAGQDAAATSVLNYADASGCDYEAGTSVTRNSCRNDWFFDLDLRFSQEIPGPAHFAGIADDRIELFMDFDNFLNFFDDSWNVFRARGDFVDLVDNSITVADPDGGPGDTITVSGIDSMGRYIMGGFNPDDQNFVGTTSSIWRIQIGARYEF</sequence>
<keyword evidence="4" id="KW-0812">Transmembrane</keyword>
<evidence type="ECO:0000256" key="4">
    <source>
        <dbReference type="ARBA" id="ARBA00022692"/>
    </source>
</evidence>
<protein>
    <submittedName>
        <fullName evidence="9">TonB-dependent receptor</fullName>
    </submittedName>
</protein>
<dbReference type="InterPro" id="IPR057601">
    <property type="entry name" value="Oar-like_b-barrel"/>
</dbReference>
<evidence type="ECO:0000256" key="1">
    <source>
        <dbReference type="ARBA" id="ARBA00004571"/>
    </source>
</evidence>
<feature type="signal peptide" evidence="7">
    <location>
        <begin position="1"/>
        <end position="26"/>
    </location>
</feature>
<keyword evidence="3" id="KW-1134">Transmembrane beta strand</keyword>
<dbReference type="EMBL" id="JBBYHV010000001">
    <property type="protein sequence ID" value="MEL1249961.1"/>
    <property type="molecule type" value="Genomic_DNA"/>
</dbReference>
<reference evidence="9 10" key="1">
    <citation type="submission" date="2024-04" db="EMBL/GenBank/DDBJ databases">
        <title>Aurantiacibacter sp. DGU6 16S ribosomal RNA gene Genome sequencing and assembly.</title>
        <authorList>
            <person name="Park S."/>
        </authorList>
    </citation>
    <scope>NUCLEOTIDE SEQUENCE [LARGE SCALE GENOMIC DNA]</scope>
    <source>
        <strain evidence="9 10">DGU6</strain>
    </source>
</reference>
<keyword evidence="10" id="KW-1185">Reference proteome</keyword>
<keyword evidence="7" id="KW-0732">Signal</keyword>
<evidence type="ECO:0000256" key="5">
    <source>
        <dbReference type="ARBA" id="ARBA00023136"/>
    </source>
</evidence>
<dbReference type="SUPFAM" id="SSF56935">
    <property type="entry name" value="Porins"/>
    <property type="match status" value="1"/>
</dbReference>
<name>A0ABU9IC10_9SPHN</name>
<dbReference type="PANTHER" id="PTHR30069:SF46">
    <property type="entry name" value="OAR PROTEIN"/>
    <property type="match status" value="1"/>
</dbReference>
<evidence type="ECO:0000256" key="7">
    <source>
        <dbReference type="SAM" id="SignalP"/>
    </source>
</evidence>
<evidence type="ECO:0000256" key="2">
    <source>
        <dbReference type="ARBA" id="ARBA00022448"/>
    </source>
</evidence>
<dbReference type="Gene3D" id="2.40.170.20">
    <property type="entry name" value="TonB-dependent receptor, beta-barrel domain"/>
    <property type="match status" value="1"/>
</dbReference>
<dbReference type="InterPro" id="IPR039426">
    <property type="entry name" value="TonB-dep_rcpt-like"/>
</dbReference>
<dbReference type="InterPro" id="IPR036942">
    <property type="entry name" value="Beta-barrel_TonB_sf"/>
</dbReference>
<dbReference type="InterPro" id="IPR008969">
    <property type="entry name" value="CarboxyPept-like_regulatory"/>
</dbReference>
<keyword evidence="9" id="KW-0675">Receptor</keyword>
<evidence type="ECO:0000313" key="10">
    <source>
        <dbReference type="Proteomes" id="UP001497045"/>
    </source>
</evidence>
<dbReference type="Pfam" id="PF13620">
    <property type="entry name" value="CarboxypepD_reg"/>
    <property type="match status" value="1"/>
</dbReference>
<comment type="subcellular location">
    <subcellularLocation>
        <location evidence="1">Cell outer membrane</location>
        <topology evidence="1">Multi-pass membrane protein</topology>
    </subcellularLocation>
</comment>
<proteinExistence type="predicted"/>
<evidence type="ECO:0000256" key="3">
    <source>
        <dbReference type="ARBA" id="ARBA00022452"/>
    </source>
</evidence>
<feature type="chain" id="PRO_5047260720" evidence="7">
    <location>
        <begin position="27"/>
        <end position="1177"/>
    </location>
</feature>
<accession>A0ABU9IC10</accession>
<evidence type="ECO:0000256" key="6">
    <source>
        <dbReference type="ARBA" id="ARBA00023237"/>
    </source>
</evidence>
<dbReference type="RefSeq" id="WP_341672481.1">
    <property type="nucleotide sequence ID" value="NZ_JBBYHV010000001.1"/>
</dbReference>
<dbReference type="Proteomes" id="UP001497045">
    <property type="component" value="Unassembled WGS sequence"/>
</dbReference>